<keyword evidence="2" id="KW-0805">Transcription regulation</keyword>
<evidence type="ECO:0000256" key="3">
    <source>
        <dbReference type="ARBA" id="ARBA00023082"/>
    </source>
</evidence>
<evidence type="ECO:0000259" key="6">
    <source>
        <dbReference type="Pfam" id="PF04542"/>
    </source>
</evidence>
<comment type="caution">
    <text evidence="8">The sequence shown here is derived from an EMBL/GenBank/DDBJ whole genome shotgun (WGS) entry which is preliminary data.</text>
</comment>
<dbReference type="InterPro" id="IPR036388">
    <property type="entry name" value="WH-like_DNA-bd_sf"/>
</dbReference>
<evidence type="ECO:0000313" key="8">
    <source>
        <dbReference type="EMBL" id="NJC23297.1"/>
    </source>
</evidence>
<dbReference type="InterPro" id="IPR007627">
    <property type="entry name" value="RNA_pol_sigma70_r2"/>
</dbReference>
<keyword evidence="9" id="KW-1185">Reference proteome</keyword>
<dbReference type="EMBL" id="JAATJL010000001">
    <property type="protein sequence ID" value="NJC23297.1"/>
    <property type="molecule type" value="Genomic_DNA"/>
</dbReference>
<dbReference type="GO" id="GO:0016987">
    <property type="term" value="F:sigma factor activity"/>
    <property type="evidence" value="ECO:0007669"/>
    <property type="project" value="UniProtKB-KW"/>
</dbReference>
<evidence type="ECO:0000256" key="5">
    <source>
        <dbReference type="ARBA" id="ARBA00023163"/>
    </source>
</evidence>
<dbReference type="PANTHER" id="PTHR43133">
    <property type="entry name" value="RNA POLYMERASE ECF-TYPE SIGMA FACTO"/>
    <property type="match status" value="1"/>
</dbReference>
<gene>
    <name evidence="8" type="ORF">BJ994_002373</name>
</gene>
<dbReference type="InterPro" id="IPR039425">
    <property type="entry name" value="RNA_pol_sigma-70-like"/>
</dbReference>
<sequence length="145" mass="16307">MGSVESSTKLGALLRRVGQGDRAAFTEFYAATAPCACGLAEHLLPDPVAHRTLVERAYLEVWERASEYKPSSGSPETWLINLLHRLAVRELREHDDARPTQTDLLRMIYFDGLTYRDIAKRLGVSTETIRGRIRENLGLLRAGRV</sequence>
<dbReference type="PANTHER" id="PTHR43133:SF66">
    <property type="entry name" value="ECF RNA POLYMERASE SIGMA FACTOR SIGK"/>
    <property type="match status" value="1"/>
</dbReference>
<keyword evidence="3" id="KW-0731">Sigma factor</keyword>
<dbReference type="InterPro" id="IPR013325">
    <property type="entry name" value="RNA_pol_sigma_r2"/>
</dbReference>
<dbReference type="Pfam" id="PF04545">
    <property type="entry name" value="Sigma70_r4"/>
    <property type="match status" value="1"/>
</dbReference>
<dbReference type="Pfam" id="PF04542">
    <property type="entry name" value="Sigma70_r2"/>
    <property type="match status" value="1"/>
</dbReference>
<dbReference type="Gene3D" id="1.10.1740.10">
    <property type="match status" value="1"/>
</dbReference>
<accession>A0A846RSY4</accession>
<dbReference type="Proteomes" id="UP000547458">
    <property type="component" value="Unassembled WGS sequence"/>
</dbReference>
<keyword evidence="4" id="KW-0238">DNA-binding</keyword>
<comment type="similarity">
    <text evidence="1">Belongs to the sigma-70 factor family. ECF subfamily.</text>
</comment>
<evidence type="ECO:0000256" key="2">
    <source>
        <dbReference type="ARBA" id="ARBA00023015"/>
    </source>
</evidence>
<protein>
    <submittedName>
        <fullName evidence="8">RNA polymerase sigma-70 factor (ECF subfamily)</fullName>
    </submittedName>
</protein>
<dbReference type="InterPro" id="IPR013324">
    <property type="entry name" value="RNA_pol_sigma_r3/r4-like"/>
</dbReference>
<proteinExistence type="inferred from homology"/>
<name>A0A846RSY4_9MICC</name>
<dbReference type="GO" id="GO:0006352">
    <property type="term" value="P:DNA-templated transcription initiation"/>
    <property type="evidence" value="ECO:0007669"/>
    <property type="project" value="InterPro"/>
</dbReference>
<dbReference type="GO" id="GO:0003677">
    <property type="term" value="F:DNA binding"/>
    <property type="evidence" value="ECO:0007669"/>
    <property type="project" value="UniProtKB-KW"/>
</dbReference>
<dbReference type="InterPro" id="IPR007630">
    <property type="entry name" value="RNA_pol_sigma70_r4"/>
</dbReference>
<dbReference type="SUPFAM" id="SSF88659">
    <property type="entry name" value="Sigma3 and sigma4 domains of RNA polymerase sigma factors"/>
    <property type="match status" value="1"/>
</dbReference>
<feature type="domain" description="RNA polymerase sigma-70 region 2" evidence="6">
    <location>
        <begin position="29"/>
        <end position="94"/>
    </location>
</feature>
<evidence type="ECO:0000313" key="9">
    <source>
        <dbReference type="Proteomes" id="UP000547458"/>
    </source>
</evidence>
<dbReference type="RefSeq" id="WP_167994395.1">
    <property type="nucleotide sequence ID" value="NZ_JAATJL010000001.1"/>
</dbReference>
<dbReference type="AlphaFoldDB" id="A0A846RSY4"/>
<organism evidence="8 9">
    <name type="scientific">Arthrobacter pigmenti</name>
    <dbReference type="NCBI Taxonomy" id="271432"/>
    <lineage>
        <taxon>Bacteria</taxon>
        <taxon>Bacillati</taxon>
        <taxon>Actinomycetota</taxon>
        <taxon>Actinomycetes</taxon>
        <taxon>Micrococcales</taxon>
        <taxon>Micrococcaceae</taxon>
        <taxon>Arthrobacter</taxon>
    </lineage>
</organism>
<evidence type="ECO:0000256" key="1">
    <source>
        <dbReference type="ARBA" id="ARBA00010641"/>
    </source>
</evidence>
<evidence type="ECO:0000259" key="7">
    <source>
        <dbReference type="Pfam" id="PF04545"/>
    </source>
</evidence>
<keyword evidence="5" id="KW-0804">Transcription</keyword>
<dbReference type="Gene3D" id="1.10.10.10">
    <property type="entry name" value="Winged helix-like DNA-binding domain superfamily/Winged helix DNA-binding domain"/>
    <property type="match status" value="1"/>
</dbReference>
<evidence type="ECO:0000256" key="4">
    <source>
        <dbReference type="ARBA" id="ARBA00023125"/>
    </source>
</evidence>
<dbReference type="SUPFAM" id="SSF88946">
    <property type="entry name" value="Sigma2 domain of RNA polymerase sigma factors"/>
    <property type="match status" value="1"/>
</dbReference>
<feature type="domain" description="RNA polymerase sigma-70 region 4" evidence="7">
    <location>
        <begin position="99"/>
        <end position="141"/>
    </location>
</feature>
<reference evidence="8 9" key="1">
    <citation type="submission" date="2020-03" db="EMBL/GenBank/DDBJ databases">
        <title>Sequencing the genomes of 1000 actinobacteria strains.</title>
        <authorList>
            <person name="Klenk H.-P."/>
        </authorList>
    </citation>
    <scope>NUCLEOTIDE SEQUENCE [LARGE SCALE GENOMIC DNA]</scope>
    <source>
        <strain evidence="8 9">DSM 16403</strain>
    </source>
</reference>